<dbReference type="Gene3D" id="3.40.390.10">
    <property type="entry name" value="Collagenase (Catalytic Domain)"/>
    <property type="match status" value="1"/>
</dbReference>
<dbReference type="AlphaFoldDB" id="A0A977IGI4"/>
<evidence type="ECO:0000256" key="1">
    <source>
        <dbReference type="SAM" id="MobiDB-lite"/>
    </source>
</evidence>
<reference evidence="2" key="1">
    <citation type="submission" date="2022-08" db="EMBL/GenBank/DDBJ databases">
        <title>Dynamic responses of ammonia-oxidizing microbial communities induced by reactive oxygen species (ROS) in fluctuating redox aquifers.</title>
        <authorList>
            <person name="Wang P."/>
            <person name="Wang H."/>
        </authorList>
    </citation>
    <scope>NUCLEOTIDE SEQUENCE</scope>
    <source>
        <strain evidence="2">PLX03</strain>
    </source>
</reference>
<feature type="region of interest" description="Disordered" evidence="1">
    <location>
        <begin position="108"/>
        <end position="132"/>
    </location>
</feature>
<gene>
    <name evidence="2" type="ORF">NWT39_02975</name>
</gene>
<dbReference type="InterPro" id="IPR024079">
    <property type="entry name" value="MetalloPept_cat_dom_sf"/>
</dbReference>
<feature type="compositionally biased region" description="Polar residues" evidence="1">
    <location>
        <begin position="108"/>
        <end position="129"/>
    </location>
</feature>
<evidence type="ECO:0000313" key="2">
    <source>
        <dbReference type="EMBL" id="UVS70614.1"/>
    </source>
</evidence>
<proteinExistence type="predicted"/>
<dbReference type="GO" id="GO:0008237">
    <property type="term" value="F:metallopeptidase activity"/>
    <property type="evidence" value="ECO:0007669"/>
    <property type="project" value="InterPro"/>
</dbReference>
<dbReference type="EMBL" id="CP103305">
    <property type="protein sequence ID" value="UVS70614.1"/>
    <property type="molecule type" value="Genomic_DNA"/>
</dbReference>
<organism evidence="2">
    <name type="scientific">Nitrososphaera viennensis</name>
    <dbReference type="NCBI Taxonomy" id="1034015"/>
    <lineage>
        <taxon>Archaea</taxon>
        <taxon>Nitrososphaerota</taxon>
        <taxon>Nitrososphaeria</taxon>
        <taxon>Nitrososphaerales</taxon>
        <taxon>Nitrososphaeraceae</taxon>
        <taxon>Nitrososphaera</taxon>
    </lineage>
</organism>
<protein>
    <submittedName>
        <fullName evidence="2">Uncharacterized protein</fullName>
    </submittedName>
</protein>
<accession>A0A977IGI4</accession>
<sequence>MAEIAGNDFMVSLGTDDFATDPFQGNHQVGNREQQAGAFMHELGHNLGLRHGGGVDINCKPNYLSVMNYAFTFPAPVSNRPLDYSRSALATLDEVELYEPDGVSASTPSGLTTAYGQTGVSPTIRTAPTGQPIDWNRDDFDGDDGVEESINNFSPNIPECYDISALTSLTGYDDWSNIKLPFTHLERMPTVQAFSLLIMK</sequence>
<dbReference type="SUPFAM" id="SSF55486">
    <property type="entry name" value="Metalloproteases ('zincins'), catalytic domain"/>
    <property type="match status" value="1"/>
</dbReference>
<name>A0A977IGI4_9ARCH</name>
<dbReference type="Proteomes" id="UP001059771">
    <property type="component" value="Chromosome"/>
</dbReference>